<dbReference type="HAMAP" id="MF_03193">
    <property type="entry name" value="COQ6_monooxygenase"/>
    <property type="match status" value="1"/>
</dbReference>
<evidence type="ECO:0000256" key="2">
    <source>
        <dbReference type="ARBA" id="ARBA00005349"/>
    </source>
</evidence>
<dbReference type="EC" id="1.14.15.46" evidence="11"/>
<dbReference type="Pfam" id="PF01494">
    <property type="entry name" value="FAD_binding_3"/>
    <property type="match status" value="2"/>
</dbReference>
<comment type="similarity">
    <text evidence="2 11">Belongs to the UbiH/COQ6 family.</text>
</comment>
<dbReference type="InterPro" id="IPR000689">
    <property type="entry name" value="UbQ_mOase_COQ6"/>
</dbReference>
<dbReference type="SUPFAM" id="SSF51905">
    <property type="entry name" value="FAD/NAD(P)-binding domain"/>
    <property type="match status" value="1"/>
</dbReference>
<feature type="domain" description="FAD-binding" evidence="12">
    <location>
        <begin position="329"/>
        <end position="408"/>
    </location>
</feature>
<keyword evidence="8 11" id="KW-0503">Monooxygenase</keyword>
<organism evidence="13 14">
    <name type="scientific">Panagrellus redivivus</name>
    <name type="common">Microworm</name>
    <dbReference type="NCBI Taxonomy" id="6233"/>
    <lineage>
        <taxon>Eukaryota</taxon>
        <taxon>Metazoa</taxon>
        <taxon>Ecdysozoa</taxon>
        <taxon>Nematoda</taxon>
        <taxon>Chromadorea</taxon>
        <taxon>Rhabditida</taxon>
        <taxon>Tylenchina</taxon>
        <taxon>Panagrolaimomorpha</taxon>
        <taxon>Panagrolaimoidea</taxon>
        <taxon>Panagrolaimidae</taxon>
        <taxon>Panagrellus</taxon>
    </lineage>
</organism>
<dbReference type="GO" id="GO:0031314">
    <property type="term" value="C:extrinsic component of mitochondrial inner membrane"/>
    <property type="evidence" value="ECO:0007669"/>
    <property type="project" value="UniProtKB-UniRule"/>
</dbReference>
<dbReference type="AlphaFoldDB" id="A0A7E4VH03"/>
<evidence type="ECO:0000256" key="3">
    <source>
        <dbReference type="ARBA" id="ARBA00022630"/>
    </source>
</evidence>
<comment type="catalytic activity">
    <reaction evidence="11">
        <text>a 2-methoxy-6-(all-trans-polyprenyl)phenol + 2 reduced [2Fe-2S]-[ferredoxin] + O2 + 2 H(+) = a 2-methoxy-6-(all-trans-polyprenyl)benzene-1,4-diol + 2 oxidized [2Fe-2S]-[ferredoxin] + H2O</text>
        <dbReference type="Rhea" id="RHEA:81183"/>
        <dbReference type="Rhea" id="RHEA-COMP:9551"/>
        <dbReference type="Rhea" id="RHEA-COMP:10000"/>
        <dbReference type="Rhea" id="RHEA-COMP:10001"/>
        <dbReference type="Rhea" id="RHEA-COMP:10858"/>
        <dbReference type="ChEBI" id="CHEBI:15377"/>
        <dbReference type="ChEBI" id="CHEBI:15378"/>
        <dbReference type="ChEBI" id="CHEBI:15379"/>
        <dbReference type="ChEBI" id="CHEBI:33737"/>
        <dbReference type="ChEBI" id="CHEBI:33738"/>
        <dbReference type="ChEBI" id="CHEBI:62731"/>
        <dbReference type="ChEBI" id="CHEBI:84166"/>
        <dbReference type="EC" id="1.14.15.46"/>
    </reaction>
</comment>
<evidence type="ECO:0000256" key="1">
    <source>
        <dbReference type="ARBA" id="ARBA00001974"/>
    </source>
</evidence>
<dbReference type="InterPro" id="IPR002938">
    <property type="entry name" value="FAD-bd"/>
</dbReference>
<dbReference type="InterPro" id="IPR051205">
    <property type="entry name" value="UbiH/COQ6_monooxygenase"/>
</dbReference>
<keyword evidence="3 11" id="KW-0285">Flavoprotein</keyword>
<comment type="catalytic activity">
    <reaction evidence="11">
        <text>a 4-hydroxy-3-(all-trans-polyprenyl)benzoate + 2 reduced [2Fe-2S]-[ferredoxin] + O2 + 2 H(+) = a 3,4-dihydroxy-5-(all-trans-polyprenyl)benzoate + 2 oxidized [2Fe-2S]-[ferredoxin] + H2O</text>
        <dbReference type="Rhea" id="RHEA:81195"/>
        <dbReference type="Rhea" id="RHEA-COMP:9514"/>
        <dbReference type="Rhea" id="RHEA-COMP:10000"/>
        <dbReference type="Rhea" id="RHEA-COMP:10001"/>
        <dbReference type="Rhea" id="RHEA-COMP:10930"/>
        <dbReference type="ChEBI" id="CHEBI:15377"/>
        <dbReference type="ChEBI" id="CHEBI:15378"/>
        <dbReference type="ChEBI" id="CHEBI:15379"/>
        <dbReference type="ChEBI" id="CHEBI:33737"/>
        <dbReference type="ChEBI" id="CHEBI:33738"/>
        <dbReference type="ChEBI" id="CHEBI:64694"/>
        <dbReference type="ChEBI" id="CHEBI:78396"/>
        <dbReference type="EC" id="1.14.15.45"/>
    </reaction>
</comment>
<feature type="domain" description="FAD-binding" evidence="12">
    <location>
        <begin position="25"/>
        <end position="291"/>
    </location>
</feature>
<accession>A0A7E4VH03</accession>
<evidence type="ECO:0000256" key="8">
    <source>
        <dbReference type="ARBA" id="ARBA00023033"/>
    </source>
</evidence>
<evidence type="ECO:0000256" key="7">
    <source>
        <dbReference type="ARBA" id="ARBA00023002"/>
    </source>
</evidence>
<keyword evidence="9 11" id="KW-0496">Mitochondrion</keyword>
<evidence type="ECO:0000313" key="13">
    <source>
        <dbReference type="Proteomes" id="UP000492821"/>
    </source>
</evidence>
<dbReference type="WBParaSite" id="Pan_g20786.t1">
    <property type="protein sequence ID" value="Pan_g20786.t1"/>
    <property type="gene ID" value="Pan_g20786"/>
</dbReference>
<dbReference type="InterPro" id="IPR010971">
    <property type="entry name" value="UbiH/COQ6"/>
</dbReference>
<dbReference type="GO" id="GO:0120538">
    <property type="term" value="F:2-methoxy-6-polyprenolphenol 4-hydroxylase activity"/>
    <property type="evidence" value="ECO:0007669"/>
    <property type="project" value="UniProtKB-EC"/>
</dbReference>
<comment type="subcellular location">
    <subcellularLocation>
        <location evidence="11">Mitochondrion inner membrane</location>
        <topology evidence="11">Peripheral membrane protein</topology>
        <orientation evidence="11">Matrix side</orientation>
    </subcellularLocation>
</comment>
<evidence type="ECO:0000256" key="6">
    <source>
        <dbReference type="ARBA" id="ARBA00022827"/>
    </source>
</evidence>
<keyword evidence="7 11" id="KW-0560">Oxidoreductase</keyword>
<dbReference type="PROSITE" id="PS01304">
    <property type="entry name" value="UBIH"/>
    <property type="match status" value="1"/>
</dbReference>
<keyword evidence="6 11" id="KW-0274">FAD</keyword>
<evidence type="ECO:0000313" key="14">
    <source>
        <dbReference type="WBParaSite" id="Pan_g20786.t1"/>
    </source>
</evidence>
<reference evidence="14" key="2">
    <citation type="submission" date="2020-10" db="UniProtKB">
        <authorList>
            <consortium name="WormBaseParasite"/>
        </authorList>
    </citation>
    <scope>IDENTIFICATION</scope>
</reference>
<proteinExistence type="inferred from homology"/>
<comment type="function">
    <text evidence="11">FAD-dependent monooxygenase required for two non-consecutive steps during ubiquinone biosynthesis. Required for the C5-ring hydroxylation during ubiquinone biosynthesis by catalyzing the hydroxylation of 4-hydroxy-3-(all-trans-polyprenyl)benzoic acid to 3,4-dihydroxy-5-(all-trans-polyprenyl)benzoic acid. Also acts downstream of coq4, for the C1-hydroxylation during ubiquinone biosynthesis by catalyzing the hydroxylation of 2-methoxy-6-(all-trans-polyprenyl)phenol to 2-methoxy-6-(all-trans-polyprenyl)benzene-1,4-diol. The electrons required for the hydroxylation reaction are funneled indirectly to coq6 from NADPH via a ferredoxin/ferredoxin reductase system.</text>
</comment>
<comment type="subunit">
    <text evidence="11">Component of a multi-subunit COQ enzyme complex.</text>
</comment>
<dbReference type="Gene3D" id="3.50.50.60">
    <property type="entry name" value="FAD/NAD(P)-binding domain"/>
    <property type="match status" value="2"/>
</dbReference>
<comment type="pathway">
    <text evidence="11">Cofactor biosynthesis; ubiquinone biosynthesis.</text>
</comment>
<evidence type="ECO:0000256" key="5">
    <source>
        <dbReference type="ARBA" id="ARBA00022792"/>
    </source>
</evidence>
<reference evidence="13" key="1">
    <citation type="journal article" date="2013" name="Genetics">
        <title>The draft genome and transcriptome of Panagrellus redivivus are shaped by the harsh demands of a free-living lifestyle.</title>
        <authorList>
            <person name="Srinivasan J."/>
            <person name="Dillman A.R."/>
            <person name="Macchietto M.G."/>
            <person name="Heikkinen L."/>
            <person name="Lakso M."/>
            <person name="Fracchia K.M."/>
            <person name="Antoshechkin I."/>
            <person name="Mortazavi A."/>
            <person name="Wong G."/>
            <person name="Sternberg P.W."/>
        </authorList>
    </citation>
    <scope>NUCLEOTIDE SEQUENCE [LARGE SCALE GENOMIC DNA]</scope>
    <source>
        <strain evidence="13">MT8872</strain>
    </source>
</reference>
<keyword evidence="10 11" id="KW-0472">Membrane</keyword>
<dbReference type="PANTHER" id="PTHR43876">
    <property type="entry name" value="UBIQUINONE BIOSYNTHESIS MONOOXYGENASE COQ6, MITOCHONDRIAL"/>
    <property type="match status" value="1"/>
</dbReference>
<dbReference type="NCBIfam" id="TIGR01988">
    <property type="entry name" value="Ubi-OHases"/>
    <property type="match status" value="1"/>
</dbReference>
<keyword evidence="5 11" id="KW-0999">Mitochondrion inner membrane</keyword>
<dbReference type="GO" id="GO:0016712">
    <property type="term" value="F:oxidoreductase activity, acting on paired donors, with incorporation or reduction of molecular oxygen, reduced flavin or flavoprotein as one donor, and incorporation of one atom of oxygen"/>
    <property type="evidence" value="ECO:0007669"/>
    <property type="project" value="UniProtKB-UniRule"/>
</dbReference>
<dbReference type="NCBIfam" id="TIGR01989">
    <property type="entry name" value="COQ6"/>
    <property type="match status" value="1"/>
</dbReference>
<dbReference type="InterPro" id="IPR036188">
    <property type="entry name" value="FAD/NAD-bd_sf"/>
</dbReference>
<dbReference type="Proteomes" id="UP000492821">
    <property type="component" value="Unassembled WGS sequence"/>
</dbReference>
<dbReference type="InterPro" id="IPR018168">
    <property type="entry name" value="Ubi_Hdrlase_CS"/>
</dbReference>
<keyword evidence="13" id="KW-1185">Reference proteome</keyword>
<dbReference type="PRINTS" id="PR00420">
    <property type="entry name" value="RNGMNOXGNASE"/>
</dbReference>
<dbReference type="GO" id="GO:0106364">
    <property type="term" value="F:4-hydroxy-3-all-trans-polyprenylbenzoate oxygenase activity"/>
    <property type="evidence" value="ECO:0007669"/>
    <property type="project" value="UniProtKB-EC"/>
</dbReference>
<dbReference type="EC" id="1.14.15.45" evidence="11"/>
<keyword evidence="4 11" id="KW-0831">Ubiquinone biosynthesis</keyword>
<evidence type="ECO:0000256" key="4">
    <source>
        <dbReference type="ARBA" id="ARBA00022688"/>
    </source>
</evidence>
<dbReference type="PANTHER" id="PTHR43876:SF7">
    <property type="entry name" value="UBIQUINONE BIOSYNTHESIS MONOOXYGENASE COQ6, MITOCHONDRIAL"/>
    <property type="match status" value="1"/>
</dbReference>
<evidence type="ECO:0000256" key="10">
    <source>
        <dbReference type="ARBA" id="ARBA00023136"/>
    </source>
</evidence>
<dbReference type="UniPathway" id="UPA00232"/>
<dbReference type="GO" id="GO:0071949">
    <property type="term" value="F:FAD binding"/>
    <property type="evidence" value="ECO:0007669"/>
    <property type="project" value="InterPro"/>
</dbReference>
<protein>
    <recommendedName>
        <fullName evidence="11">Ubiquinone biosynthesis monooxygenase COQ6, mitochondrial</fullName>
        <ecNumber evidence="11">1.14.15.45</ecNumber>
    </recommendedName>
    <alternativeName>
        <fullName evidence="11">2-methoxy-6-polyprenolphenol 4-hydroxylase</fullName>
        <ecNumber evidence="11">1.14.15.46</ecNumber>
    </alternativeName>
</protein>
<sequence length="456" mass="50031">MFSMLPLARTFSTSVATAGKKDFYDIVIVGGGLVGNAMAAAIGSKPSLKSHKVLLLESGQPKSLGAPPPDHSNRVFAVGPAAIRMFKEFGVWPRLVKYRVKEVTDLYVIDSCSDSNIRFEQLSEDQEIAYIVENDAIVSGLYDKVKDDCANVTVRTKARVEKCVLPPSLGDLATVKLADGSEVATSLLIGADGFNSSVRAAMAGKYTSWEYNQVGIVATLEISPHSNNSIAWQRFTPHGPIALLPLTESLSSLVWTTTPEHGKHLKELAPDQFVDELNHYLHTEKQQDPFTNQTLFALDKLGSILPIFGSRYYERPRLTPPMIVGLQTDNRAAFPLGFGHADSYVKSRGVLVGDAAHRMHPLAGQGVNLGWSDVRILVDKLDTAAKEGGDVGSLAYLADYDSEAQRHNMPVMVSVDWLNRLYRTDFGPLVFLRSLGLHTFEKLMPLKDLLIYQASK</sequence>
<name>A0A7E4VH03_PANRE</name>
<evidence type="ECO:0000256" key="9">
    <source>
        <dbReference type="ARBA" id="ARBA00023128"/>
    </source>
</evidence>
<dbReference type="FunFam" id="3.50.50.60:FF:000021">
    <property type="entry name" value="Ubiquinone biosynthesis monooxygenase COQ6"/>
    <property type="match status" value="1"/>
</dbReference>
<comment type="cofactor">
    <cofactor evidence="1 11">
        <name>FAD</name>
        <dbReference type="ChEBI" id="CHEBI:57692"/>
    </cofactor>
</comment>
<evidence type="ECO:0000256" key="11">
    <source>
        <dbReference type="HAMAP-Rule" id="MF_03193"/>
    </source>
</evidence>
<evidence type="ECO:0000259" key="12">
    <source>
        <dbReference type="Pfam" id="PF01494"/>
    </source>
</evidence>